<evidence type="ECO:0000313" key="5">
    <source>
        <dbReference type="Proteomes" id="UP001597343"/>
    </source>
</evidence>
<accession>A0ABW4ZZF1</accession>
<sequence length="401" mass="44657">MNNCPQEARIQAYVDGELSRQERKELALHLDQCDLCRQALLELKRLTAWADEALAESFAPLPEEAKIDVEQAWSRFEAKLRERTAGASAAIEPTRPIETIATPPQTKRSWFSMAKTYQKWIAGTAAAALVVSVMTIPQVQAAADGLLSIFRVNKVEMVKVTQEDLQSIGQLFSGHEIGEKTISGLGKFWVDETREQQNFESLDGMKAAGVSPITLPAGYEFQYGGIQPEYTINMQLDTDKANKMLAQLNAGVKFDEKLNDKHFALTFPKTTSYQFGQNNGEWINYKVFSSPKLNVPADVDVEELRRTILASPLLPQGVSAQLSSIKDWKTTLPIPFFEGKKKAEDVKVKGNSGLFLPEQYGNSASLMWEADGEIHNISLYFQAEMSDQELKAKLLSIANSL</sequence>
<dbReference type="RefSeq" id="WP_386046863.1">
    <property type="nucleotide sequence ID" value="NZ_JBHUIO010000006.1"/>
</dbReference>
<comment type="similarity">
    <text evidence="1">Belongs to the zinc-associated anti-sigma factor (ZAS) superfamily. Anti-sigma-W factor family.</text>
</comment>
<keyword evidence="5" id="KW-1185">Reference proteome</keyword>
<evidence type="ECO:0000313" key="4">
    <source>
        <dbReference type="EMBL" id="MFD2170666.1"/>
    </source>
</evidence>
<proteinExistence type="inferred from homology"/>
<comment type="caution">
    <text evidence="4">The sequence shown here is derived from an EMBL/GenBank/DDBJ whole genome shotgun (WGS) entry which is preliminary data.</text>
</comment>
<dbReference type="InterPro" id="IPR041916">
    <property type="entry name" value="Anti_sigma_zinc_sf"/>
</dbReference>
<organism evidence="4 5">
    <name type="scientific">Tumebacillus lipolyticus</name>
    <dbReference type="NCBI Taxonomy" id="1280370"/>
    <lineage>
        <taxon>Bacteria</taxon>
        <taxon>Bacillati</taxon>
        <taxon>Bacillota</taxon>
        <taxon>Bacilli</taxon>
        <taxon>Bacillales</taxon>
        <taxon>Alicyclobacillaceae</taxon>
        <taxon>Tumebacillus</taxon>
    </lineage>
</organism>
<evidence type="ECO:0000256" key="1">
    <source>
        <dbReference type="ARBA" id="ARBA00024353"/>
    </source>
</evidence>
<gene>
    <name evidence="4" type="ORF">ACFSOY_11695</name>
</gene>
<dbReference type="InterPro" id="IPR027383">
    <property type="entry name" value="Znf_put"/>
</dbReference>
<dbReference type="Gene3D" id="1.10.10.1320">
    <property type="entry name" value="Anti-sigma factor, zinc-finger domain"/>
    <property type="match status" value="1"/>
</dbReference>
<evidence type="ECO:0000256" key="2">
    <source>
        <dbReference type="ARBA" id="ARBA00024438"/>
    </source>
</evidence>
<reference evidence="5" key="1">
    <citation type="journal article" date="2019" name="Int. J. Syst. Evol. Microbiol.">
        <title>The Global Catalogue of Microorganisms (GCM) 10K type strain sequencing project: providing services to taxonomists for standard genome sequencing and annotation.</title>
        <authorList>
            <consortium name="The Broad Institute Genomics Platform"/>
            <consortium name="The Broad Institute Genome Sequencing Center for Infectious Disease"/>
            <person name="Wu L."/>
            <person name="Ma J."/>
        </authorList>
    </citation>
    <scope>NUCLEOTIDE SEQUENCE [LARGE SCALE GENOMIC DNA]</scope>
    <source>
        <strain evidence="5">CGMCC 1.13574</strain>
    </source>
</reference>
<name>A0ABW4ZZF1_9BACL</name>
<dbReference type="Pfam" id="PF13490">
    <property type="entry name" value="zf-HC2"/>
    <property type="match status" value="1"/>
</dbReference>
<evidence type="ECO:0000259" key="3">
    <source>
        <dbReference type="Pfam" id="PF13490"/>
    </source>
</evidence>
<dbReference type="EMBL" id="JBHUIO010000006">
    <property type="protein sequence ID" value="MFD2170666.1"/>
    <property type="molecule type" value="Genomic_DNA"/>
</dbReference>
<dbReference type="Proteomes" id="UP001597343">
    <property type="component" value="Unassembled WGS sequence"/>
</dbReference>
<feature type="domain" description="Putative zinc-finger" evidence="3">
    <location>
        <begin position="8"/>
        <end position="37"/>
    </location>
</feature>
<protein>
    <recommendedName>
        <fullName evidence="2">Anti-sigma-W factor RsiW</fullName>
    </recommendedName>
</protein>